<proteinExistence type="predicted"/>
<evidence type="ECO:0000313" key="3">
    <source>
        <dbReference type="Proteomes" id="UP001177140"/>
    </source>
</evidence>
<feature type="domain" description="UspA" evidence="1">
    <location>
        <begin position="71"/>
        <end position="213"/>
    </location>
</feature>
<dbReference type="PANTHER" id="PTHR47000">
    <property type="entry name" value="ADENINE NUCLEOTIDE ALPHA HYDROLASES-LIKE SUPERFAMILY PROTEIN"/>
    <property type="match status" value="1"/>
</dbReference>
<sequence>MGRTSSSRFQVSCFNSSSSARIRIRPKPIQSKPKSSSSNFIKKDDLMMMIDNNTNKDQFGEQRKSKFVVGRRIMVVVDLSYEVASAVQWTLTHTVQSHDTLVLLHVTKSKSAKQGKGSEITTTMSARAYELLHTIKNLCHLERPEVQVEVEVVEATKQKGPTIVQEAKKQGVSLLILGQRKRTITWRLLQLWRRKRSHSGVVEYCIENANCMAIGVRRKSKKLGGYLITTQHHKDFWILA</sequence>
<name>A0AA41W0G7_PAPNU</name>
<dbReference type="InterPro" id="IPR006016">
    <property type="entry name" value="UspA"/>
</dbReference>
<dbReference type="CDD" id="cd00293">
    <property type="entry name" value="USP-like"/>
    <property type="match status" value="1"/>
</dbReference>
<dbReference type="SUPFAM" id="SSF52402">
    <property type="entry name" value="Adenine nucleotide alpha hydrolases-like"/>
    <property type="match status" value="1"/>
</dbReference>
<accession>A0AA41W0G7</accession>
<evidence type="ECO:0000259" key="1">
    <source>
        <dbReference type="Pfam" id="PF00582"/>
    </source>
</evidence>
<dbReference type="Proteomes" id="UP001177140">
    <property type="component" value="Unassembled WGS sequence"/>
</dbReference>
<keyword evidence="3" id="KW-1185">Reference proteome</keyword>
<dbReference type="Pfam" id="PF00582">
    <property type="entry name" value="Usp"/>
    <property type="match status" value="1"/>
</dbReference>
<dbReference type="PANTHER" id="PTHR47000:SF1">
    <property type="entry name" value="ADENINE NUCLEOTIDE ALPHA HYDROLASES-LIKE SUPERFAMILY PROTEIN"/>
    <property type="match status" value="1"/>
</dbReference>
<dbReference type="InterPro" id="IPR014729">
    <property type="entry name" value="Rossmann-like_a/b/a_fold"/>
</dbReference>
<dbReference type="Gene3D" id="3.40.50.620">
    <property type="entry name" value="HUPs"/>
    <property type="match status" value="1"/>
</dbReference>
<evidence type="ECO:0000313" key="2">
    <source>
        <dbReference type="EMBL" id="MCL7050777.1"/>
    </source>
</evidence>
<dbReference type="AlphaFoldDB" id="A0AA41W0G7"/>
<protein>
    <recommendedName>
        <fullName evidence="1">UspA domain-containing protein</fullName>
    </recommendedName>
</protein>
<organism evidence="2 3">
    <name type="scientific">Papaver nudicaule</name>
    <name type="common">Iceland poppy</name>
    <dbReference type="NCBI Taxonomy" id="74823"/>
    <lineage>
        <taxon>Eukaryota</taxon>
        <taxon>Viridiplantae</taxon>
        <taxon>Streptophyta</taxon>
        <taxon>Embryophyta</taxon>
        <taxon>Tracheophyta</taxon>
        <taxon>Spermatophyta</taxon>
        <taxon>Magnoliopsida</taxon>
        <taxon>Ranunculales</taxon>
        <taxon>Papaveraceae</taxon>
        <taxon>Papaveroideae</taxon>
        <taxon>Papaver</taxon>
    </lineage>
</organism>
<gene>
    <name evidence="2" type="ORF">MKW94_002153</name>
</gene>
<reference evidence="2" key="1">
    <citation type="submission" date="2022-03" db="EMBL/GenBank/DDBJ databases">
        <title>A functionally conserved STORR gene fusion in Papaver species that diverged 16.8 million years ago.</title>
        <authorList>
            <person name="Catania T."/>
        </authorList>
    </citation>
    <scope>NUCLEOTIDE SEQUENCE</scope>
    <source>
        <strain evidence="2">S-191538</strain>
    </source>
</reference>
<comment type="caution">
    <text evidence="2">The sequence shown here is derived from an EMBL/GenBank/DDBJ whole genome shotgun (WGS) entry which is preliminary data.</text>
</comment>
<dbReference type="EMBL" id="JAJJMA010331516">
    <property type="protein sequence ID" value="MCL7050777.1"/>
    <property type="molecule type" value="Genomic_DNA"/>
</dbReference>